<dbReference type="PANTHER" id="PTHR33392:SF6">
    <property type="entry name" value="POLYISOPRENYL-TEICHOIC ACID--PEPTIDOGLYCAN TEICHOIC ACID TRANSFERASE TAGU"/>
    <property type="match status" value="1"/>
</dbReference>
<dbReference type="Gene3D" id="3.40.630.190">
    <property type="entry name" value="LCP protein"/>
    <property type="match status" value="1"/>
</dbReference>
<dbReference type="Pfam" id="PF03816">
    <property type="entry name" value="LytR_cpsA_psr"/>
    <property type="match status" value="1"/>
</dbReference>
<comment type="caution">
    <text evidence="2">The sequence shown here is derived from an EMBL/GenBank/DDBJ whole genome shotgun (WGS) entry which is preliminary data.</text>
</comment>
<gene>
    <name evidence="2" type="primary">lytR_67</name>
    <name evidence="2" type="ORF">SDC9_195752</name>
</gene>
<name>A0A645I9Z3_9ZZZZ</name>
<proteinExistence type="predicted"/>
<reference evidence="2" key="1">
    <citation type="submission" date="2019-08" db="EMBL/GenBank/DDBJ databases">
        <authorList>
            <person name="Kucharzyk K."/>
            <person name="Murdoch R.W."/>
            <person name="Higgins S."/>
            <person name="Loffler F."/>
        </authorList>
    </citation>
    <scope>NUCLEOTIDE SEQUENCE</scope>
</reference>
<dbReference type="AlphaFoldDB" id="A0A645I9Z3"/>
<dbReference type="InterPro" id="IPR004474">
    <property type="entry name" value="LytR_CpsA_psr"/>
</dbReference>
<evidence type="ECO:0000259" key="1">
    <source>
        <dbReference type="Pfam" id="PF03816"/>
    </source>
</evidence>
<evidence type="ECO:0000313" key="2">
    <source>
        <dbReference type="EMBL" id="MPN48147.1"/>
    </source>
</evidence>
<feature type="domain" description="Cell envelope-related transcriptional attenuator" evidence="1">
    <location>
        <begin position="2"/>
        <end position="75"/>
    </location>
</feature>
<dbReference type="PANTHER" id="PTHR33392">
    <property type="entry name" value="POLYISOPRENYL-TEICHOIC ACID--PEPTIDOGLYCAN TEICHOIC ACID TRANSFERASE TAGU"/>
    <property type="match status" value="1"/>
</dbReference>
<dbReference type="InterPro" id="IPR050922">
    <property type="entry name" value="LytR/CpsA/Psr_CW_biosynth"/>
</dbReference>
<sequence length="152" mass="15909">MDMDAIGPLVQAVGGITLTLPADIDGVGKEGETVTLNPDTAYTYVRKRKGVQGGSDLARTARQQVFFKALAQRIKELGVSSVPAVWNAMSGRVTTNLTLSQMAALAGVLSKLDTNAIGTYTVPGKGKTIDGTSFYIADGGGTEELVRTLFGQ</sequence>
<accession>A0A645I9Z3</accession>
<organism evidence="2">
    <name type="scientific">bioreactor metagenome</name>
    <dbReference type="NCBI Taxonomy" id="1076179"/>
    <lineage>
        <taxon>unclassified sequences</taxon>
        <taxon>metagenomes</taxon>
        <taxon>ecological metagenomes</taxon>
    </lineage>
</organism>
<protein>
    <submittedName>
        <fullName evidence="2">Transcriptional regulator LytR</fullName>
    </submittedName>
</protein>
<dbReference type="EMBL" id="VSSQ01110192">
    <property type="protein sequence ID" value="MPN48147.1"/>
    <property type="molecule type" value="Genomic_DNA"/>
</dbReference>